<accession>A0AAD9KCX7</accession>
<keyword evidence="4" id="KW-1185">Reference proteome</keyword>
<evidence type="ECO:0000313" key="3">
    <source>
        <dbReference type="EMBL" id="KAK2168891.1"/>
    </source>
</evidence>
<keyword evidence="2" id="KW-0472">Membrane</keyword>
<reference evidence="3" key="1">
    <citation type="journal article" date="2023" name="Mol. Biol. Evol.">
        <title>Third-Generation Sequencing Reveals the Adaptive Role of the Epigenome in Three Deep-Sea Polychaetes.</title>
        <authorList>
            <person name="Perez M."/>
            <person name="Aroh O."/>
            <person name="Sun Y."/>
            <person name="Lan Y."/>
            <person name="Juniper S.K."/>
            <person name="Young C.R."/>
            <person name="Angers B."/>
            <person name="Qian P.Y."/>
        </authorList>
    </citation>
    <scope>NUCLEOTIDE SEQUENCE</scope>
    <source>
        <strain evidence="3">P08H-3</strain>
    </source>
</reference>
<evidence type="ECO:0000256" key="1">
    <source>
        <dbReference type="SAM" id="MobiDB-lite"/>
    </source>
</evidence>
<keyword evidence="2" id="KW-1133">Transmembrane helix</keyword>
<dbReference type="EMBL" id="JAODUP010000013">
    <property type="protein sequence ID" value="KAK2168891.1"/>
    <property type="molecule type" value="Genomic_DNA"/>
</dbReference>
<evidence type="ECO:0000256" key="2">
    <source>
        <dbReference type="SAM" id="Phobius"/>
    </source>
</evidence>
<feature type="compositionally biased region" description="Basic and acidic residues" evidence="1">
    <location>
        <begin position="212"/>
        <end position="224"/>
    </location>
</feature>
<keyword evidence="2" id="KW-0812">Transmembrane</keyword>
<comment type="caution">
    <text evidence="3">The sequence shown here is derived from an EMBL/GenBank/DDBJ whole genome shotgun (WGS) entry which is preliminary data.</text>
</comment>
<sequence length="224" mass="25189">MAVLDNSSVTVNSSHLVLDYNDPTESVTSTAHCPGCSNATEDSGAVYRDTSSPDAFLYFVIVLTFYAVAMTVLMVKYVRRENQEAQLSYYFHEFINRDKFNTPQYRNKQRVRVIKRTLTRFYQSVRLSDTDKPPPAVKDLDRLSKNSGSSYFCSDSGVVSDRMVQDTSDLGSSHEGSDVENCHSDNELLNKEDGFEVRAQNVPTVKGQPDGRLLKELQMKESAV</sequence>
<feature type="region of interest" description="Disordered" evidence="1">
    <location>
        <begin position="204"/>
        <end position="224"/>
    </location>
</feature>
<feature type="compositionally biased region" description="Basic and acidic residues" evidence="1">
    <location>
        <begin position="175"/>
        <end position="185"/>
    </location>
</feature>
<feature type="region of interest" description="Disordered" evidence="1">
    <location>
        <begin position="165"/>
        <end position="185"/>
    </location>
</feature>
<organism evidence="3 4">
    <name type="scientific">Paralvinella palmiformis</name>
    <dbReference type="NCBI Taxonomy" id="53620"/>
    <lineage>
        <taxon>Eukaryota</taxon>
        <taxon>Metazoa</taxon>
        <taxon>Spiralia</taxon>
        <taxon>Lophotrochozoa</taxon>
        <taxon>Annelida</taxon>
        <taxon>Polychaeta</taxon>
        <taxon>Sedentaria</taxon>
        <taxon>Canalipalpata</taxon>
        <taxon>Terebellida</taxon>
        <taxon>Terebelliformia</taxon>
        <taxon>Alvinellidae</taxon>
        <taxon>Paralvinella</taxon>
    </lineage>
</organism>
<dbReference type="Proteomes" id="UP001208570">
    <property type="component" value="Unassembled WGS sequence"/>
</dbReference>
<proteinExistence type="predicted"/>
<name>A0AAD9KCX7_9ANNE</name>
<protein>
    <submittedName>
        <fullName evidence="3">Uncharacterized protein</fullName>
    </submittedName>
</protein>
<dbReference type="AlphaFoldDB" id="A0AAD9KCX7"/>
<evidence type="ECO:0000313" key="4">
    <source>
        <dbReference type="Proteomes" id="UP001208570"/>
    </source>
</evidence>
<feature type="transmembrane region" description="Helical" evidence="2">
    <location>
        <begin position="55"/>
        <end position="75"/>
    </location>
</feature>
<gene>
    <name evidence="3" type="ORF">LSH36_13g03044</name>
</gene>